<protein>
    <recommendedName>
        <fullName evidence="2">Thiamine-binding protein domain-containing protein</fullName>
    </recommendedName>
</protein>
<evidence type="ECO:0000313" key="4">
    <source>
        <dbReference type="Proteomes" id="UP000825123"/>
    </source>
</evidence>
<dbReference type="KEGG" id="csty:KN1_05290"/>
<dbReference type="PANTHER" id="PTHR33777:SF1">
    <property type="entry name" value="UPF0045 PROTEIN ECM15"/>
    <property type="match status" value="1"/>
</dbReference>
<dbReference type="EMBL" id="AP024597">
    <property type="protein sequence ID" value="BCU69232.1"/>
    <property type="molecule type" value="Genomic_DNA"/>
</dbReference>
<gene>
    <name evidence="3" type="ORF">KN1_05290</name>
</gene>
<dbReference type="InterPro" id="IPR002767">
    <property type="entry name" value="Thiamine_BP"/>
</dbReference>
<dbReference type="PANTHER" id="PTHR33777">
    <property type="entry name" value="UPF0045 PROTEIN ECM15"/>
    <property type="match status" value="1"/>
</dbReference>
<comment type="similarity">
    <text evidence="1">Belongs to the UPF0045 family.</text>
</comment>
<dbReference type="SUPFAM" id="SSF89957">
    <property type="entry name" value="MTH1187/YkoF-like"/>
    <property type="match status" value="1"/>
</dbReference>
<organism evidence="3 4">
    <name type="scientific">Stygiolobus caldivivus</name>
    <dbReference type="NCBI Taxonomy" id="2824673"/>
    <lineage>
        <taxon>Archaea</taxon>
        <taxon>Thermoproteota</taxon>
        <taxon>Thermoprotei</taxon>
        <taxon>Sulfolobales</taxon>
        <taxon>Sulfolobaceae</taxon>
        <taxon>Stygiolobus</taxon>
    </lineage>
</organism>
<keyword evidence="4" id="KW-1185">Reference proteome</keyword>
<dbReference type="NCBIfam" id="TIGR00106">
    <property type="entry name" value="MTH1187 family thiamine-binding protein"/>
    <property type="match status" value="1"/>
</dbReference>
<dbReference type="InterPro" id="IPR029756">
    <property type="entry name" value="MTH1187/YkoF-like"/>
</dbReference>
<dbReference type="Proteomes" id="UP000825123">
    <property type="component" value="Chromosome"/>
</dbReference>
<dbReference type="AlphaFoldDB" id="A0A8D5U561"/>
<feature type="domain" description="Thiamine-binding protein" evidence="2">
    <location>
        <begin position="44"/>
        <end position="134"/>
    </location>
</feature>
<dbReference type="InterPro" id="IPR051614">
    <property type="entry name" value="UPF0045_domain"/>
</dbReference>
<reference evidence="3 4" key="1">
    <citation type="submission" date="2021-04" db="EMBL/GenBank/DDBJ databases">
        <title>Complete genome sequence of Stygiolobus sp. KN-1.</title>
        <authorList>
            <person name="Nakamura K."/>
            <person name="Sakai H."/>
            <person name="Kurosawa N."/>
        </authorList>
    </citation>
    <scope>NUCLEOTIDE SEQUENCE [LARGE SCALE GENOMIC DNA]</scope>
    <source>
        <strain evidence="3 4">KN-1</strain>
    </source>
</reference>
<proteinExistence type="inferred from homology"/>
<dbReference type="GO" id="GO:0005829">
    <property type="term" value="C:cytosol"/>
    <property type="evidence" value="ECO:0007669"/>
    <property type="project" value="TreeGrafter"/>
</dbReference>
<dbReference type="Pfam" id="PF01910">
    <property type="entry name" value="Thiamine_BP"/>
    <property type="match status" value="1"/>
</dbReference>
<evidence type="ECO:0000313" key="3">
    <source>
        <dbReference type="EMBL" id="BCU69232.1"/>
    </source>
</evidence>
<evidence type="ECO:0000259" key="2">
    <source>
        <dbReference type="Pfam" id="PF01910"/>
    </source>
</evidence>
<evidence type="ECO:0000256" key="1">
    <source>
        <dbReference type="ARBA" id="ARBA00010272"/>
    </source>
</evidence>
<name>A0A8D5U561_9CREN</name>
<sequence length="136" mass="15528">MVAKSISIKISIQFFKKILFRPSSVSLLTLNPVYVFMARKILIDISVEPIGTSSTSLSPYVRKVFEVLDRLGLKYYPAPSMTTIELEDITQLGIILKEIGDELEKMGVKRIVTIMKVDDRRDKENSLQHKLEVIKK</sequence>
<accession>A0A8D5U561</accession>
<dbReference type="Gene3D" id="3.30.70.930">
    <property type="match status" value="1"/>
</dbReference>